<dbReference type="Gene3D" id="3.40.30.10">
    <property type="entry name" value="Glutaredoxin"/>
    <property type="match status" value="1"/>
</dbReference>
<evidence type="ECO:0000313" key="3">
    <source>
        <dbReference type="EMBL" id="MBO7744241.1"/>
    </source>
</evidence>
<organism evidence="3 4">
    <name type="scientific">Paenibacillus artemisiicola</name>
    <dbReference type="NCBI Taxonomy" id="1172618"/>
    <lineage>
        <taxon>Bacteria</taxon>
        <taxon>Bacillati</taxon>
        <taxon>Bacillota</taxon>
        <taxon>Bacilli</taxon>
        <taxon>Bacillales</taxon>
        <taxon>Paenibacillaceae</taxon>
        <taxon>Paenibacillus</taxon>
    </lineage>
</organism>
<feature type="domain" description="Thioredoxin" evidence="2">
    <location>
        <begin position="36"/>
        <end position="171"/>
    </location>
</feature>
<evidence type="ECO:0000259" key="2">
    <source>
        <dbReference type="PROSITE" id="PS51352"/>
    </source>
</evidence>
<dbReference type="RefSeq" id="WP_208847206.1">
    <property type="nucleotide sequence ID" value="NZ_JAGGDJ010000004.1"/>
</dbReference>
<dbReference type="InterPro" id="IPR013766">
    <property type="entry name" value="Thioredoxin_domain"/>
</dbReference>
<dbReference type="PROSITE" id="PS51352">
    <property type="entry name" value="THIOREDOXIN_2"/>
    <property type="match status" value="1"/>
</dbReference>
<dbReference type="Proteomes" id="UP000670947">
    <property type="component" value="Unassembled WGS sequence"/>
</dbReference>
<reference evidence="3 4" key="1">
    <citation type="submission" date="2021-03" db="EMBL/GenBank/DDBJ databases">
        <title>Paenibacillus artemisicola MWE-103 whole genome sequence.</title>
        <authorList>
            <person name="Ham Y.J."/>
        </authorList>
    </citation>
    <scope>NUCLEOTIDE SEQUENCE [LARGE SCALE GENOMIC DNA]</scope>
    <source>
        <strain evidence="3 4">MWE-103</strain>
    </source>
</reference>
<dbReference type="PANTHER" id="PTHR42852:SF13">
    <property type="entry name" value="PROTEIN DIPZ"/>
    <property type="match status" value="1"/>
</dbReference>
<dbReference type="PANTHER" id="PTHR42852">
    <property type="entry name" value="THIOL:DISULFIDE INTERCHANGE PROTEIN DSBE"/>
    <property type="match status" value="1"/>
</dbReference>
<dbReference type="InterPro" id="IPR000866">
    <property type="entry name" value="AhpC/TSA"/>
</dbReference>
<dbReference type="PROSITE" id="PS00194">
    <property type="entry name" value="THIOREDOXIN_1"/>
    <property type="match status" value="1"/>
</dbReference>
<keyword evidence="1" id="KW-1015">Disulfide bond</keyword>
<accession>A0ABS3W7E5</accession>
<dbReference type="SUPFAM" id="SSF52833">
    <property type="entry name" value="Thioredoxin-like"/>
    <property type="match status" value="1"/>
</dbReference>
<keyword evidence="4" id="KW-1185">Reference proteome</keyword>
<dbReference type="CDD" id="cd02966">
    <property type="entry name" value="TlpA_like_family"/>
    <property type="match status" value="1"/>
</dbReference>
<sequence>MMNRIRKRVSVILLTAAIAVLAVVVVRQMSDSRPVAAVSSVAPAFDLKDIDGKEVQLADYRGRRVVLHFWATYCPPCVKEMPVMQRIATQRDDTAVIGVNIGQSRGTVAAFAKAKGLSFPLVIDAAGTMTDLYRIQALPTTVLIDANGRVSKIVSGAFESESKLTEWLIQE</sequence>
<proteinExistence type="predicted"/>
<evidence type="ECO:0000313" key="4">
    <source>
        <dbReference type="Proteomes" id="UP000670947"/>
    </source>
</evidence>
<evidence type="ECO:0000256" key="1">
    <source>
        <dbReference type="ARBA" id="ARBA00023157"/>
    </source>
</evidence>
<dbReference type="InterPro" id="IPR017937">
    <property type="entry name" value="Thioredoxin_CS"/>
</dbReference>
<comment type="caution">
    <text evidence="3">The sequence shown here is derived from an EMBL/GenBank/DDBJ whole genome shotgun (WGS) entry which is preliminary data.</text>
</comment>
<protein>
    <submittedName>
        <fullName evidence="3">Redoxin domain-containing protein</fullName>
    </submittedName>
</protein>
<gene>
    <name evidence="3" type="ORF">I8J29_08550</name>
</gene>
<dbReference type="Pfam" id="PF00578">
    <property type="entry name" value="AhpC-TSA"/>
    <property type="match status" value="1"/>
</dbReference>
<dbReference type="EMBL" id="JAGGDJ010000004">
    <property type="protein sequence ID" value="MBO7744241.1"/>
    <property type="molecule type" value="Genomic_DNA"/>
</dbReference>
<dbReference type="InterPro" id="IPR036249">
    <property type="entry name" value="Thioredoxin-like_sf"/>
</dbReference>
<name>A0ABS3W7E5_9BACL</name>
<dbReference type="InterPro" id="IPR050553">
    <property type="entry name" value="Thioredoxin_ResA/DsbE_sf"/>
</dbReference>